<name>A0A158R3Q7_9BILA</name>
<sequence length="352" mass="40424">MESPQVFRLTLANLHQLGSLSKYTPVSLNLTSTLNCYQLDKYCDYPSFTERIPSDYSLTLSSVASSYSSHQHSTSLFRSNYENEDVTAHRGSYVALRAFYAFGARSGLNCNAVRRSHSLCNRYRMNRSSRESSVQDSYSSTSTRRSYTPTMFESCRPSSSQILLSGEGRQIRNYELAAKRVVTPEPLIRREQTPVNSRFRPSIWDPVSSKSVSTLKVADATTATGSLNADELNELQMLREKNKKLEDEIRLLRQELEELKEREKILTKQIEESNANAESWKDKYERQKRISIEKNVRVIKENNNNGISEDLIEQLDNATEKLSRISATKDFQMLQNEIENALKEIQRRPVMT</sequence>
<dbReference type="WBParaSite" id="SMUV_0000000901-mRNA-1">
    <property type="protein sequence ID" value="SMUV_0000000901-mRNA-1"/>
    <property type="gene ID" value="SMUV_0000000901"/>
</dbReference>
<keyword evidence="1" id="KW-0175">Coiled coil</keyword>
<dbReference type="AlphaFoldDB" id="A0A158R3Q7"/>
<evidence type="ECO:0000256" key="1">
    <source>
        <dbReference type="SAM" id="Coils"/>
    </source>
</evidence>
<evidence type="ECO:0000313" key="3">
    <source>
        <dbReference type="Proteomes" id="UP000046393"/>
    </source>
</evidence>
<reference evidence="4" key="1">
    <citation type="submission" date="2016-04" db="UniProtKB">
        <authorList>
            <consortium name="WormBaseParasite"/>
        </authorList>
    </citation>
    <scope>IDENTIFICATION</scope>
</reference>
<dbReference type="Proteomes" id="UP000046393">
    <property type="component" value="Unplaced"/>
</dbReference>
<feature type="region of interest" description="Disordered" evidence="2">
    <location>
        <begin position="130"/>
        <end position="152"/>
    </location>
</feature>
<accession>A0A158R3Q7</accession>
<organism evidence="3 4">
    <name type="scientific">Syphacia muris</name>
    <dbReference type="NCBI Taxonomy" id="451379"/>
    <lineage>
        <taxon>Eukaryota</taxon>
        <taxon>Metazoa</taxon>
        <taxon>Ecdysozoa</taxon>
        <taxon>Nematoda</taxon>
        <taxon>Chromadorea</taxon>
        <taxon>Rhabditida</taxon>
        <taxon>Spirurina</taxon>
        <taxon>Oxyuridomorpha</taxon>
        <taxon>Oxyuroidea</taxon>
        <taxon>Oxyuridae</taxon>
        <taxon>Syphacia</taxon>
    </lineage>
</organism>
<protein>
    <submittedName>
        <fullName evidence="4">Uncharacterized protein</fullName>
    </submittedName>
</protein>
<evidence type="ECO:0000256" key="2">
    <source>
        <dbReference type="SAM" id="MobiDB-lite"/>
    </source>
</evidence>
<feature type="coiled-coil region" evidence="1">
    <location>
        <begin position="228"/>
        <end position="344"/>
    </location>
</feature>
<evidence type="ECO:0000313" key="4">
    <source>
        <dbReference type="WBParaSite" id="SMUV_0000000901-mRNA-1"/>
    </source>
</evidence>
<keyword evidence="3" id="KW-1185">Reference proteome</keyword>
<proteinExistence type="predicted"/>
<feature type="compositionally biased region" description="Low complexity" evidence="2">
    <location>
        <begin position="132"/>
        <end position="148"/>
    </location>
</feature>